<dbReference type="EMBL" id="BARS01018284">
    <property type="protein sequence ID" value="GAF92744.1"/>
    <property type="molecule type" value="Genomic_DNA"/>
</dbReference>
<proteinExistence type="predicted"/>
<comment type="caution">
    <text evidence="1">The sequence shown here is derived from an EMBL/GenBank/DDBJ whole genome shotgun (WGS) entry which is preliminary data.</text>
</comment>
<feature type="non-terminal residue" evidence="1">
    <location>
        <position position="268"/>
    </location>
</feature>
<reference evidence="1" key="1">
    <citation type="journal article" date="2014" name="Front. Microbiol.">
        <title>High frequency of phylogenetically diverse reductive dehalogenase-homologous genes in deep subseafloor sedimentary metagenomes.</title>
        <authorList>
            <person name="Kawai M."/>
            <person name="Futagami T."/>
            <person name="Toyoda A."/>
            <person name="Takaki Y."/>
            <person name="Nishi S."/>
            <person name="Hori S."/>
            <person name="Arai W."/>
            <person name="Tsubouchi T."/>
            <person name="Morono Y."/>
            <person name="Uchiyama I."/>
            <person name="Ito T."/>
            <person name="Fujiyama A."/>
            <person name="Inagaki F."/>
            <person name="Takami H."/>
        </authorList>
    </citation>
    <scope>NUCLEOTIDE SEQUENCE</scope>
    <source>
        <strain evidence="1">Expedition CK06-06</strain>
    </source>
</reference>
<evidence type="ECO:0000313" key="1">
    <source>
        <dbReference type="EMBL" id="GAF92744.1"/>
    </source>
</evidence>
<name>X0THL8_9ZZZZ</name>
<dbReference type="AlphaFoldDB" id="X0THL8"/>
<sequence>MNKQNRTKTVLTLIAVAMAFLGLATTSANAATMSSNPTAPDVGSLDIASYGTPTGQDKWWPGAASAYGNPGKTVGQTFTTGSVDVLLNAFTFQIRDATQPAKTYTIRVGSVSGSTFTEIASESATQSFATATDDYWTWALDSPVILSANTVYGVDVGLNTSTSEWQTGIPYVYYTADVYAGGTCFRSGTAGNGVGDTSMTQVSGDRVFHIDMVSADPNAPTVVAGDKWITWSGQAVTLAPTVTNNDPLEPELSYLWTHNAPAGYTVAF</sequence>
<gene>
    <name evidence="1" type="ORF">S01H1_29767</name>
</gene>
<organism evidence="1">
    <name type="scientific">marine sediment metagenome</name>
    <dbReference type="NCBI Taxonomy" id="412755"/>
    <lineage>
        <taxon>unclassified sequences</taxon>
        <taxon>metagenomes</taxon>
        <taxon>ecological metagenomes</taxon>
    </lineage>
</organism>
<accession>X0THL8</accession>
<protein>
    <submittedName>
        <fullName evidence="1">Uncharacterized protein</fullName>
    </submittedName>
</protein>